<evidence type="ECO:0000256" key="4">
    <source>
        <dbReference type="ARBA" id="ARBA00022741"/>
    </source>
</evidence>
<dbReference type="PANTHER" id="PTHR45870:SF2">
    <property type="entry name" value="TUBULIN MONOGLYCYLASE TTLL3"/>
    <property type="match status" value="1"/>
</dbReference>
<comment type="caution">
    <text evidence="6">The sequence shown here is derived from an EMBL/GenBank/DDBJ whole genome shotgun (WGS) entry which is preliminary data.</text>
</comment>
<dbReference type="EMBL" id="CAUYUJ010006313">
    <property type="protein sequence ID" value="CAK0816924.1"/>
    <property type="molecule type" value="Genomic_DNA"/>
</dbReference>
<accession>A0ABN9RE06</accession>
<proteinExistence type="predicted"/>
<dbReference type="Gene3D" id="3.30.470.20">
    <property type="entry name" value="ATP-grasp fold, B domain"/>
    <property type="match status" value="1"/>
</dbReference>
<dbReference type="Proteomes" id="UP001189429">
    <property type="component" value="Unassembled WGS sequence"/>
</dbReference>
<keyword evidence="4" id="KW-0547">Nucleotide-binding</keyword>
<evidence type="ECO:0000256" key="5">
    <source>
        <dbReference type="ARBA" id="ARBA00022840"/>
    </source>
</evidence>
<dbReference type="PANTHER" id="PTHR45870">
    <property type="entry name" value="TUBULIN MONOGLYCYLASE TTLL3"/>
    <property type="match status" value="1"/>
</dbReference>
<evidence type="ECO:0008006" key="8">
    <source>
        <dbReference type="Google" id="ProtNLM"/>
    </source>
</evidence>
<dbReference type="Pfam" id="PF03133">
    <property type="entry name" value="TTL"/>
    <property type="match status" value="1"/>
</dbReference>
<keyword evidence="7" id="KW-1185">Reference proteome</keyword>
<keyword evidence="5" id="KW-0067">ATP-binding</keyword>
<evidence type="ECO:0000256" key="2">
    <source>
        <dbReference type="ARBA" id="ARBA00022490"/>
    </source>
</evidence>
<evidence type="ECO:0000313" key="7">
    <source>
        <dbReference type="Proteomes" id="UP001189429"/>
    </source>
</evidence>
<organism evidence="6 7">
    <name type="scientific">Prorocentrum cordatum</name>
    <dbReference type="NCBI Taxonomy" id="2364126"/>
    <lineage>
        <taxon>Eukaryota</taxon>
        <taxon>Sar</taxon>
        <taxon>Alveolata</taxon>
        <taxon>Dinophyceae</taxon>
        <taxon>Prorocentrales</taxon>
        <taxon>Prorocentraceae</taxon>
        <taxon>Prorocentrum</taxon>
    </lineage>
</organism>
<sequence length="215" mass="23986">MHAPHRWVSYLSSTKAWFYEAGYLHFASRPYTEDLSVPTAHITNLSPPHDAKGQAPWSWSSDMYDHYLQSTFKGGPREHIYREQLLPAMKAATASTLATVRPAAASSSSTGSVKWKRFGIDFMVDANLQVWMIEFNHNPGMASPKGSRGDLKRVLVNQFVADEQDLRRSRSTCASGPYVEAVVTQRGDTAQDADTISSQWLCGFARLSVPTWRGT</sequence>
<name>A0ABN9RE06_9DINO</name>
<keyword evidence="2" id="KW-0963">Cytoplasm</keyword>
<protein>
    <recommendedName>
        <fullName evidence="8">Tubulin--tyrosine ligase-like protein 9</fullName>
    </recommendedName>
</protein>
<reference evidence="6" key="1">
    <citation type="submission" date="2023-10" db="EMBL/GenBank/DDBJ databases">
        <authorList>
            <person name="Chen Y."/>
            <person name="Shah S."/>
            <person name="Dougan E. K."/>
            <person name="Thang M."/>
            <person name="Chan C."/>
        </authorList>
    </citation>
    <scope>NUCLEOTIDE SEQUENCE [LARGE SCALE GENOMIC DNA]</scope>
</reference>
<evidence type="ECO:0000256" key="1">
    <source>
        <dbReference type="ARBA" id="ARBA00004496"/>
    </source>
</evidence>
<comment type="subcellular location">
    <subcellularLocation>
        <location evidence="1">Cytoplasm</location>
    </subcellularLocation>
</comment>
<evidence type="ECO:0000313" key="6">
    <source>
        <dbReference type="EMBL" id="CAK0816924.1"/>
    </source>
</evidence>
<keyword evidence="3" id="KW-0436">Ligase</keyword>
<gene>
    <name evidence="6" type="ORF">PCOR1329_LOCUS19685</name>
</gene>
<evidence type="ECO:0000256" key="3">
    <source>
        <dbReference type="ARBA" id="ARBA00022598"/>
    </source>
</evidence>
<dbReference type="InterPro" id="IPR004344">
    <property type="entry name" value="TTL/TTLL_fam"/>
</dbReference>
<dbReference type="InterPro" id="IPR051437">
    <property type="entry name" value="TTLL_monoglycylase"/>
</dbReference>